<dbReference type="EMBL" id="KE148156">
    <property type="protein sequence ID" value="EPE05480.1"/>
    <property type="molecule type" value="Genomic_DNA"/>
</dbReference>
<evidence type="ECO:0000313" key="2">
    <source>
        <dbReference type="EMBL" id="EPE05480.1"/>
    </source>
</evidence>
<dbReference type="eggNOG" id="ENOG502RM04">
    <property type="taxonomic scope" value="Eukaryota"/>
</dbReference>
<accession>S3CXA5</accession>
<evidence type="ECO:0000256" key="1">
    <source>
        <dbReference type="SAM" id="MobiDB-lite"/>
    </source>
</evidence>
<feature type="region of interest" description="Disordered" evidence="1">
    <location>
        <begin position="158"/>
        <end position="183"/>
    </location>
</feature>
<name>S3CXA5_OPHP1</name>
<dbReference type="Proteomes" id="UP000016923">
    <property type="component" value="Unassembled WGS sequence"/>
</dbReference>
<dbReference type="AlphaFoldDB" id="S3CXA5"/>
<dbReference type="VEuPathDB" id="FungiDB:F503_02219"/>
<gene>
    <name evidence="2" type="ORF">F503_02219</name>
</gene>
<dbReference type="HOGENOM" id="CLU_1133879_0_0_1"/>
<protein>
    <submittedName>
        <fullName evidence="2">Uncharacterized protein</fullName>
    </submittedName>
</protein>
<evidence type="ECO:0000313" key="3">
    <source>
        <dbReference type="Proteomes" id="UP000016923"/>
    </source>
</evidence>
<proteinExistence type="predicted"/>
<reference evidence="2 3" key="1">
    <citation type="journal article" date="2013" name="BMC Genomics">
        <title>The genome and transcriptome of the pine saprophyte Ophiostoma piceae, and a comparison with the bark beetle-associated pine pathogen Grosmannia clavigera.</title>
        <authorList>
            <person name="Haridas S."/>
            <person name="Wang Y."/>
            <person name="Lim L."/>
            <person name="Massoumi Alamouti S."/>
            <person name="Jackman S."/>
            <person name="Docking R."/>
            <person name="Robertson G."/>
            <person name="Birol I."/>
            <person name="Bohlmann J."/>
            <person name="Breuil C."/>
        </authorList>
    </citation>
    <scope>NUCLEOTIDE SEQUENCE [LARGE SCALE GENOMIC DNA]</scope>
    <source>
        <strain evidence="2 3">UAMH 11346</strain>
    </source>
</reference>
<organism evidence="2 3">
    <name type="scientific">Ophiostoma piceae (strain UAMH 11346)</name>
    <name type="common">Sap stain fungus</name>
    <dbReference type="NCBI Taxonomy" id="1262450"/>
    <lineage>
        <taxon>Eukaryota</taxon>
        <taxon>Fungi</taxon>
        <taxon>Dikarya</taxon>
        <taxon>Ascomycota</taxon>
        <taxon>Pezizomycotina</taxon>
        <taxon>Sordariomycetes</taxon>
        <taxon>Sordariomycetidae</taxon>
        <taxon>Ophiostomatales</taxon>
        <taxon>Ophiostomataceae</taxon>
        <taxon>Ophiostoma</taxon>
    </lineage>
</organism>
<sequence length="245" mass="27311">MDMQNGTLSKLEPALVPPITNDAWELLHLRGEVERLEADSKAEQNVIDNLLQTLTTTQDDLASAKACLADKESECASLRDKLDQQQPATLPTAAAGRSSVVVGLHQKIEDLAKSLAEKDALARAAWAEVVQERKDRVVVAQELRGTIQERDQLVAEKQSTASVQQQQQQLEEKDDDQNRSQDKDQVRELQELVQYFKSNSEVLAKEIRGLQVQNRQLGEDMDVRNKCLEDELSANIALKMQAGIA</sequence>
<dbReference type="OrthoDB" id="5244967at2759"/>
<keyword evidence="3" id="KW-1185">Reference proteome</keyword>